<organism evidence="1 2">
    <name type="scientific">Mycena belliarum</name>
    <dbReference type="NCBI Taxonomy" id="1033014"/>
    <lineage>
        <taxon>Eukaryota</taxon>
        <taxon>Fungi</taxon>
        <taxon>Dikarya</taxon>
        <taxon>Basidiomycota</taxon>
        <taxon>Agaricomycotina</taxon>
        <taxon>Agaricomycetes</taxon>
        <taxon>Agaricomycetidae</taxon>
        <taxon>Agaricales</taxon>
        <taxon>Marasmiineae</taxon>
        <taxon>Mycenaceae</taxon>
        <taxon>Mycena</taxon>
    </lineage>
</organism>
<dbReference type="AlphaFoldDB" id="A0AAD6XT25"/>
<dbReference type="Proteomes" id="UP001222325">
    <property type="component" value="Unassembled WGS sequence"/>
</dbReference>
<keyword evidence="2" id="KW-1185">Reference proteome</keyword>
<proteinExistence type="predicted"/>
<protein>
    <submittedName>
        <fullName evidence="1">Uncharacterized protein</fullName>
    </submittedName>
</protein>
<evidence type="ECO:0000313" key="1">
    <source>
        <dbReference type="EMBL" id="KAJ7093357.1"/>
    </source>
</evidence>
<accession>A0AAD6XT25</accession>
<evidence type="ECO:0000313" key="2">
    <source>
        <dbReference type="Proteomes" id="UP001222325"/>
    </source>
</evidence>
<dbReference type="EMBL" id="JARJCN010000016">
    <property type="protein sequence ID" value="KAJ7093357.1"/>
    <property type="molecule type" value="Genomic_DNA"/>
</dbReference>
<gene>
    <name evidence="1" type="ORF">B0H15DRAFT_921849</name>
</gene>
<sequence>MYTLAHPSDANPSGFVSPTRRRLPFVPYSPSQAWKLQLGRSQPLHSKIPFDYSGQSRQGVSMRDLRVNRDFIARLHGASDPVLQYPGLQKIVFRIQWPGYGHVEWCRNIPVAGLTRMALAVHIASNFAHFFEKAVYETATAPDWMISPNCVRFEHLYLISLQNTFEDIWQADIALDLP</sequence>
<comment type="caution">
    <text evidence="1">The sequence shown here is derived from an EMBL/GenBank/DDBJ whole genome shotgun (WGS) entry which is preliminary data.</text>
</comment>
<name>A0AAD6XT25_9AGAR</name>
<reference evidence="1" key="1">
    <citation type="submission" date="2023-03" db="EMBL/GenBank/DDBJ databases">
        <title>Massive genome expansion in bonnet fungi (Mycena s.s.) driven by repeated elements and novel gene families across ecological guilds.</title>
        <authorList>
            <consortium name="Lawrence Berkeley National Laboratory"/>
            <person name="Harder C.B."/>
            <person name="Miyauchi S."/>
            <person name="Viragh M."/>
            <person name="Kuo A."/>
            <person name="Thoen E."/>
            <person name="Andreopoulos B."/>
            <person name="Lu D."/>
            <person name="Skrede I."/>
            <person name="Drula E."/>
            <person name="Henrissat B."/>
            <person name="Morin E."/>
            <person name="Kohler A."/>
            <person name="Barry K."/>
            <person name="LaButti K."/>
            <person name="Morin E."/>
            <person name="Salamov A."/>
            <person name="Lipzen A."/>
            <person name="Mereny Z."/>
            <person name="Hegedus B."/>
            <person name="Baldrian P."/>
            <person name="Stursova M."/>
            <person name="Weitz H."/>
            <person name="Taylor A."/>
            <person name="Grigoriev I.V."/>
            <person name="Nagy L.G."/>
            <person name="Martin F."/>
            <person name="Kauserud H."/>
        </authorList>
    </citation>
    <scope>NUCLEOTIDE SEQUENCE</scope>
    <source>
        <strain evidence="1">CBHHK173m</strain>
    </source>
</reference>